<evidence type="ECO:0000256" key="2">
    <source>
        <dbReference type="ARBA" id="ARBA00022723"/>
    </source>
</evidence>
<protein>
    <recommendedName>
        <fullName evidence="5">Cytochrome c domain-containing protein</fullName>
    </recommendedName>
</protein>
<dbReference type="PANTHER" id="PTHR30600:SF4">
    <property type="entry name" value="CYTOCHROME C DOMAIN-CONTAINING PROTEIN"/>
    <property type="match status" value="1"/>
</dbReference>
<dbReference type="GO" id="GO:0020037">
    <property type="term" value="F:heme binding"/>
    <property type="evidence" value="ECO:0007669"/>
    <property type="project" value="InterPro"/>
</dbReference>
<evidence type="ECO:0000259" key="5">
    <source>
        <dbReference type="PROSITE" id="PS51007"/>
    </source>
</evidence>
<dbReference type="OrthoDB" id="9805202at2"/>
<keyword evidence="7" id="KW-1185">Reference proteome</keyword>
<feature type="domain" description="Cytochrome c" evidence="5">
    <location>
        <begin position="327"/>
        <end position="461"/>
    </location>
</feature>
<dbReference type="GO" id="GO:0009055">
    <property type="term" value="F:electron transfer activity"/>
    <property type="evidence" value="ECO:0007669"/>
    <property type="project" value="InterPro"/>
</dbReference>
<sequence length="461" mass="50076">MSFARASQVAVAGFLLAILFPWMEAGSQIAPPFKAHDPGARKTPSRSGTAFKELPHVEHQLFIDGHRVFNEAASVQGTAPATRSGLGPRFNLDSCGGCHAHPHLGGTSPLVNPQVELATREGATNEIPPFIAVDGPVRVARFKFPQDGKQEDGVQALFTISGRSDAPGCFLQQPNFRRAAALNNLSFRIPTPMFGAGLIEAIDDAAILANMRADSARKFASGIRGRANGAGRPNTNEHDHTVSRFGWKAQVKSIELFVAQAFNVEQGITTDLFPQEVEEAAACRFTMTPESTVHMDAGTPLDALSDVVKASLFVRFLAPPEPLPETDSIVRGRGLFGEVGCAMCHTPMLRTGNVAHPFLRDQEVRLYSDLLLHNMGPGLADDITQGDARGDEFRTAPLWGLSDRFFLLHDGRTKDLVEAITAHAGRGDWRYPASEANESVARFNRLTEIDKQHVLNFLRGL</sequence>
<dbReference type="InParanoid" id="A0A330KZM8"/>
<dbReference type="InterPro" id="IPR036909">
    <property type="entry name" value="Cyt_c-like_dom_sf"/>
</dbReference>
<keyword evidence="3 4" id="KW-0408">Iron</keyword>
<reference evidence="7" key="1">
    <citation type="submission" date="2018-04" db="EMBL/GenBank/DDBJ databases">
        <authorList>
            <person name="Lucker S."/>
            <person name="Sakoula D."/>
        </authorList>
    </citation>
    <scope>NUCLEOTIDE SEQUENCE [LARGE SCALE GENOMIC DNA]</scope>
</reference>
<dbReference type="RefSeq" id="WP_121987565.1">
    <property type="nucleotide sequence ID" value="NZ_OUNR01000001.1"/>
</dbReference>
<dbReference type="Pfam" id="PF06537">
    <property type="entry name" value="DHOR"/>
    <property type="match status" value="1"/>
</dbReference>
<dbReference type="InterPro" id="IPR010538">
    <property type="entry name" value="DHOR"/>
</dbReference>
<dbReference type="EMBL" id="OUNR01000001">
    <property type="protein sequence ID" value="SPP62948.1"/>
    <property type="molecule type" value="Genomic_DNA"/>
</dbReference>
<dbReference type="InterPro" id="IPR009056">
    <property type="entry name" value="Cyt_c-like_dom"/>
</dbReference>
<organism evidence="6 7">
    <name type="scientific">Nitrospira lenta</name>
    <dbReference type="NCBI Taxonomy" id="1436998"/>
    <lineage>
        <taxon>Bacteria</taxon>
        <taxon>Pseudomonadati</taxon>
        <taxon>Nitrospirota</taxon>
        <taxon>Nitrospiria</taxon>
        <taxon>Nitrospirales</taxon>
        <taxon>Nitrospiraceae</taxon>
        <taxon>Nitrospira</taxon>
    </lineage>
</organism>
<dbReference type="GO" id="GO:0004130">
    <property type="term" value="F:cytochrome-c peroxidase activity"/>
    <property type="evidence" value="ECO:0007669"/>
    <property type="project" value="TreeGrafter"/>
</dbReference>
<dbReference type="PANTHER" id="PTHR30600">
    <property type="entry name" value="CYTOCHROME C PEROXIDASE-RELATED"/>
    <property type="match status" value="1"/>
</dbReference>
<evidence type="ECO:0000256" key="1">
    <source>
        <dbReference type="ARBA" id="ARBA00022617"/>
    </source>
</evidence>
<evidence type="ECO:0000313" key="6">
    <source>
        <dbReference type="EMBL" id="SPP62948.1"/>
    </source>
</evidence>
<accession>A0A330KZM8</accession>
<gene>
    <name evidence="6" type="ORF">NITLEN_10034</name>
</gene>
<dbReference type="AlphaFoldDB" id="A0A330KZM8"/>
<name>A0A330KZM8_9BACT</name>
<dbReference type="SUPFAM" id="SSF46626">
    <property type="entry name" value="Cytochrome c"/>
    <property type="match status" value="1"/>
</dbReference>
<dbReference type="InterPro" id="IPR051395">
    <property type="entry name" value="Cytochrome_c_Peroxidase/MauG"/>
</dbReference>
<proteinExistence type="predicted"/>
<evidence type="ECO:0000256" key="3">
    <source>
        <dbReference type="ARBA" id="ARBA00023004"/>
    </source>
</evidence>
<evidence type="ECO:0000256" key="4">
    <source>
        <dbReference type="PROSITE-ProRule" id="PRU00433"/>
    </source>
</evidence>
<dbReference type="GO" id="GO:0046872">
    <property type="term" value="F:metal ion binding"/>
    <property type="evidence" value="ECO:0007669"/>
    <property type="project" value="UniProtKB-KW"/>
</dbReference>
<keyword evidence="1 4" id="KW-0349">Heme</keyword>
<evidence type="ECO:0000313" key="7">
    <source>
        <dbReference type="Proteomes" id="UP000248168"/>
    </source>
</evidence>
<dbReference type="Proteomes" id="UP000248168">
    <property type="component" value="Unassembled WGS sequence"/>
</dbReference>
<dbReference type="Gene3D" id="1.10.760.10">
    <property type="entry name" value="Cytochrome c-like domain"/>
    <property type="match status" value="1"/>
</dbReference>
<dbReference type="PROSITE" id="PS51007">
    <property type="entry name" value="CYTC"/>
    <property type="match status" value="1"/>
</dbReference>
<keyword evidence="2 4" id="KW-0479">Metal-binding</keyword>